<evidence type="ECO:0000313" key="6">
    <source>
        <dbReference type="Proteomes" id="UP000321058"/>
    </source>
</evidence>
<dbReference type="PANTHER" id="PTHR43272:SF32">
    <property type="entry name" value="AMP-DEPENDENT SYNTHETASE_LIGASE DOMAIN-CONTAINING PROTEIN"/>
    <property type="match status" value="1"/>
</dbReference>
<name>A0A512NHW9_9HYPH</name>
<dbReference type="GO" id="GO:0016020">
    <property type="term" value="C:membrane"/>
    <property type="evidence" value="ECO:0007669"/>
    <property type="project" value="TreeGrafter"/>
</dbReference>
<evidence type="ECO:0000256" key="2">
    <source>
        <dbReference type="ARBA" id="ARBA00022832"/>
    </source>
</evidence>
<dbReference type="PROSITE" id="PS00455">
    <property type="entry name" value="AMP_BINDING"/>
    <property type="match status" value="1"/>
</dbReference>
<dbReference type="PANTHER" id="PTHR43272">
    <property type="entry name" value="LONG-CHAIN-FATTY-ACID--COA LIGASE"/>
    <property type="match status" value="1"/>
</dbReference>
<keyword evidence="6" id="KW-1185">Reference proteome</keyword>
<feature type="domain" description="AMP-dependent synthetase/ligase" evidence="4">
    <location>
        <begin position="19"/>
        <end position="436"/>
    </location>
</feature>
<evidence type="ECO:0000256" key="3">
    <source>
        <dbReference type="ARBA" id="ARBA00023098"/>
    </source>
</evidence>
<dbReference type="Pfam" id="PF00501">
    <property type="entry name" value="AMP-binding"/>
    <property type="match status" value="1"/>
</dbReference>
<gene>
    <name evidence="5" type="ORF">RSO01_57130</name>
</gene>
<proteinExistence type="predicted"/>
<dbReference type="InterPro" id="IPR042099">
    <property type="entry name" value="ANL_N_sf"/>
</dbReference>
<dbReference type="RefSeq" id="WP_147153886.1">
    <property type="nucleotide sequence ID" value="NZ_BKAJ01000103.1"/>
</dbReference>
<sequence>MAGNERIEVEGCDTIPKLFWHQVKARGDRTAFREKDLGIWRATSWSEYGERAKAAGMGLVKFGLSHGQVVSVLAETVPEWLYVDMGTTAVGGVSNGIYPTDSAKQVEYILNDSRTRFLFVENEEQLDKFLEIRERCPDLIKVFVFDMEGLADFQDPMVMAFDELLELGRAYDKANSGLWEKLVASSRAEELAILVYTSGTTGPPKGAMLSHRNVIFQLSNADAFIPIEKNGEQLAFLPLCHVAERTFTAFLPLRSGAIANFAESVETVPDNIREVAPTTFFAVPRIWERFYSGIAIRMKEATWIGRAAYKWAIGLGLKVAEAELDGRKPGPFLKLGHAIADWLVLDNIKRAIGLHRVKFAGTGAAPIAPDLIKWYRALGVDMREVYGQTENCGLATGMPDRIKLGTVGVTAPHTETKISAEGEILLKGPHVFMGYLNQPEKTAETLRDGWLHTGDVGYLDNEGYLKITDRMKDIIITAGGKNITPSEIENQLKFSPYISDAVVIGDKRKFLSCLIMIDYDNVAKHAQDNNVPFTDFASLCRTREVNDLIWAEIERVNQGFARVETIKKFRLIEQQLTAEDDEVTPTMKLKRKFVNEKYKGMIDGMYAEAV</sequence>
<dbReference type="EMBL" id="BKAJ01000103">
    <property type="protein sequence ID" value="GEP58547.1"/>
    <property type="molecule type" value="Genomic_DNA"/>
</dbReference>
<dbReference type="SUPFAM" id="SSF56801">
    <property type="entry name" value="Acetyl-CoA synthetase-like"/>
    <property type="match status" value="1"/>
</dbReference>
<dbReference type="InterPro" id="IPR020845">
    <property type="entry name" value="AMP-binding_CS"/>
</dbReference>
<keyword evidence="2" id="KW-0276">Fatty acid metabolism</keyword>
<dbReference type="AlphaFoldDB" id="A0A512NHW9"/>
<evidence type="ECO:0000256" key="1">
    <source>
        <dbReference type="ARBA" id="ARBA00022598"/>
    </source>
</evidence>
<evidence type="ECO:0000259" key="4">
    <source>
        <dbReference type="Pfam" id="PF00501"/>
    </source>
</evidence>
<organism evidence="5 6">
    <name type="scientific">Reyranella soli</name>
    <dbReference type="NCBI Taxonomy" id="1230389"/>
    <lineage>
        <taxon>Bacteria</taxon>
        <taxon>Pseudomonadati</taxon>
        <taxon>Pseudomonadota</taxon>
        <taxon>Alphaproteobacteria</taxon>
        <taxon>Hyphomicrobiales</taxon>
        <taxon>Reyranellaceae</taxon>
        <taxon>Reyranella</taxon>
    </lineage>
</organism>
<accession>A0A512NHW9</accession>
<dbReference type="InterPro" id="IPR000873">
    <property type="entry name" value="AMP-dep_synth/lig_dom"/>
</dbReference>
<keyword evidence="1 5" id="KW-0436">Ligase</keyword>
<dbReference type="OrthoDB" id="9803968at2"/>
<keyword evidence="3" id="KW-0443">Lipid metabolism</keyword>
<dbReference type="GO" id="GO:0004467">
    <property type="term" value="F:long-chain fatty acid-CoA ligase activity"/>
    <property type="evidence" value="ECO:0007669"/>
    <property type="project" value="TreeGrafter"/>
</dbReference>
<dbReference type="Gene3D" id="3.40.50.12780">
    <property type="entry name" value="N-terminal domain of ligase-like"/>
    <property type="match status" value="1"/>
</dbReference>
<evidence type="ECO:0000313" key="5">
    <source>
        <dbReference type="EMBL" id="GEP58547.1"/>
    </source>
</evidence>
<comment type="caution">
    <text evidence="5">The sequence shown here is derived from an EMBL/GenBank/DDBJ whole genome shotgun (WGS) entry which is preliminary data.</text>
</comment>
<dbReference type="Pfam" id="PF23562">
    <property type="entry name" value="AMP-binding_C_3"/>
    <property type="match status" value="1"/>
</dbReference>
<dbReference type="Proteomes" id="UP000321058">
    <property type="component" value="Unassembled WGS sequence"/>
</dbReference>
<protein>
    <submittedName>
        <fullName evidence="5">Fatty-acid--CoA ligase</fullName>
    </submittedName>
</protein>
<reference evidence="5 6" key="1">
    <citation type="submission" date="2019-07" db="EMBL/GenBank/DDBJ databases">
        <title>Whole genome shotgun sequence of Reyranella soli NBRC 108950.</title>
        <authorList>
            <person name="Hosoyama A."/>
            <person name="Uohara A."/>
            <person name="Ohji S."/>
            <person name="Ichikawa N."/>
        </authorList>
    </citation>
    <scope>NUCLEOTIDE SEQUENCE [LARGE SCALE GENOMIC DNA]</scope>
    <source>
        <strain evidence="5 6">NBRC 108950</strain>
    </source>
</reference>